<dbReference type="EMBL" id="QXFU01000320">
    <property type="protein sequence ID" value="KAE9036750.1"/>
    <property type="molecule type" value="Genomic_DNA"/>
</dbReference>
<proteinExistence type="predicted"/>
<keyword evidence="5" id="KW-1185">Reference proteome</keyword>
<name>A0A6A3MY97_9STRA</name>
<dbReference type="Proteomes" id="UP000434957">
    <property type="component" value="Unassembled WGS sequence"/>
</dbReference>
<evidence type="ECO:0000313" key="2">
    <source>
        <dbReference type="EMBL" id="KAE9036750.1"/>
    </source>
</evidence>
<protein>
    <submittedName>
        <fullName evidence="2">Uncharacterized protein</fullName>
    </submittedName>
</protein>
<dbReference type="Proteomes" id="UP000435112">
    <property type="component" value="Unassembled WGS sequence"/>
</dbReference>
<accession>A0A6A3MY97</accession>
<dbReference type="Proteomes" id="UP000429607">
    <property type="component" value="Unassembled WGS sequence"/>
</dbReference>
<organism evidence="2 6">
    <name type="scientific">Phytophthora rubi</name>
    <dbReference type="NCBI Taxonomy" id="129364"/>
    <lineage>
        <taxon>Eukaryota</taxon>
        <taxon>Sar</taxon>
        <taxon>Stramenopiles</taxon>
        <taxon>Oomycota</taxon>
        <taxon>Peronosporomycetes</taxon>
        <taxon>Peronosporales</taxon>
        <taxon>Peronosporaceae</taxon>
        <taxon>Phytophthora</taxon>
    </lineage>
</organism>
<evidence type="ECO:0000313" key="1">
    <source>
        <dbReference type="EMBL" id="KAE9013803.1"/>
    </source>
</evidence>
<dbReference type="AlphaFoldDB" id="A0A6A3MY97"/>
<gene>
    <name evidence="1" type="ORF">PR001_g15305</name>
    <name evidence="2" type="ORF">PR002_g6934</name>
    <name evidence="3" type="ORF">PR003_g7076</name>
</gene>
<dbReference type="EMBL" id="QXFV01001147">
    <property type="protein sequence ID" value="KAE9013803.1"/>
    <property type="molecule type" value="Genomic_DNA"/>
</dbReference>
<comment type="caution">
    <text evidence="2">The sequence shown here is derived from an EMBL/GenBank/DDBJ whole genome shotgun (WGS) entry which is preliminary data.</text>
</comment>
<evidence type="ECO:0000313" key="6">
    <source>
        <dbReference type="Proteomes" id="UP000435112"/>
    </source>
</evidence>
<evidence type="ECO:0000313" key="4">
    <source>
        <dbReference type="Proteomes" id="UP000429607"/>
    </source>
</evidence>
<evidence type="ECO:0000313" key="3">
    <source>
        <dbReference type="EMBL" id="KAE9347121.1"/>
    </source>
</evidence>
<dbReference type="EMBL" id="QXFT01000327">
    <property type="protein sequence ID" value="KAE9347121.1"/>
    <property type="molecule type" value="Genomic_DNA"/>
</dbReference>
<sequence>MEEDTNMEGSAPASPSVHADAVPMDVDFERLQSWLYQPSKAYRRWIDYL</sequence>
<evidence type="ECO:0000313" key="5">
    <source>
        <dbReference type="Proteomes" id="UP000434957"/>
    </source>
</evidence>
<reference evidence="4 6" key="1">
    <citation type="submission" date="2018-09" db="EMBL/GenBank/DDBJ databases">
        <title>Genomic investigation of the strawberry pathogen Phytophthora fragariae indicates pathogenicity is determined by transcriptional variation in three key races.</title>
        <authorList>
            <person name="Adams T.M."/>
            <person name="Armitage A.D."/>
            <person name="Sobczyk M.K."/>
            <person name="Bates H.J."/>
            <person name="Dunwell J.M."/>
            <person name="Nellist C.F."/>
            <person name="Harrison R.J."/>
        </authorList>
    </citation>
    <scope>NUCLEOTIDE SEQUENCE [LARGE SCALE GENOMIC DNA]</scope>
    <source>
        <strain evidence="1 4">SCRP249</strain>
        <strain evidence="2 6">SCRP324</strain>
        <strain evidence="3 5">SCRP333</strain>
    </source>
</reference>